<feature type="transmembrane region" description="Helical" evidence="6">
    <location>
        <begin position="6"/>
        <end position="27"/>
    </location>
</feature>
<dbReference type="OrthoDB" id="5638726at2"/>
<dbReference type="InterPro" id="IPR001123">
    <property type="entry name" value="LeuE-type"/>
</dbReference>
<dbReference type="STRING" id="1007099.SAMN05216287_2068"/>
<dbReference type="EMBL" id="FNNU01000003">
    <property type="protein sequence ID" value="SDX09094.1"/>
    <property type="molecule type" value="Genomic_DNA"/>
</dbReference>
<dbReference type="Proteomes" id="UP000243778">
    <property type="component" value="Unassembled WGS sequence"/>
</dbReference>
<evidence type="ECO:0000256" key="1">
    <source>
        <dbReference type="ARBA" id="ARBA00004651"/>
    </source>
</evidence>
<dbReference type="RefSeq" id="WP_090227534.1">
    <property type="nucleotide sequence ID" value="NZ_FNNU01000003.1"/>
</dbReference>
<keyword evidence="8" id="KW-1185">Reference proteome</keyword>
<dbReference type="PANTHER" id="PTHR30086">
    <property type="entry name" value="ARGININE EXPORTER PROTEIN ARGO"/>
    <property type="match status" value="1"/>
</dbReference>
<evidence type="ECO:0000256" key="2">
    <source>
        <dbReference type="ARBA" id="ARBA00022475"/>
    </source>
</evidence>
<evidence type="ECO:0000313" key="8">
    <source>
        <dbReference type="Proteomes" id="UP000243778"/>
    </source>
</evidence>
<feature type="transmembrane region" description="Helical" evidence="6">
    <location>
        <begin position="180"/>
        <end position="198"/>
    </location>
</feature>
<dbReference type="AlphaFoldDB" id="A0A1H2YWS3"/>
<accession>A0A1H2YWS3</accession>
<dbReference type="GO" id="GO:0015171">
    <property type="term" value="F:amino acid transmembrane transporter activity"/>
    <property type="evidence" value="ECO:0007669"/>
    <property type="project" value="TreeGrafter"/>
</dbReference>
<dbReference type="GO" id="GO:0005886">
    <property type="term" value="C:plasma membrane"/>
    <property type="evidence" value="ECO:0007669"/>
    <property type="project" value="UniProtKB-SubCell"/>
</dbReference>
<keyword evidence="5 6" id="KW-0472">Membrane</keyword>
<keyword evidence="2" id="KW-1003">Cell membrane</keyword>
<keyword evidence="4 6" id="KW-1133">Transmembrane helix</keyword>
<evidence type="ECO:0000256" key="4">
    <source>
        <dbReference type="ARBA" id="ARBA00022989"/>
    </source>
</evidence>
<evidence type="ECO:0000313" key="7">
    <source>
        <dbReference type="EMBL" id="SDX09094.1"/>
    </source>
</evidence>
<feature type="transmembrane region" description="Helical" evidence="6">
    <location>
        <begin position="110"/>
        <end position="133"/>
    </location>
</feature>
<feature type="transmembrane region" description="Helical" evidence="6">
    <location>
        <begin position="145"/>
        <end position="168"/>
    </location>
</feature>
<name>A0A1H2YWS3_9PSED</name>
<protein>
    <submittedName>
        <fullName evidence="7">L-lysine exporter family protein LysE/ArgO</fullName>
    </submittedName>
</protein>
<feature type="transmembrane region" description="Helical" evidence="6">
    <location>
        <begin position="39"/>
        <end position="59"/>
    </location>
</feature>
<evidence type="ECO:0000256" key="6">
    <source>
        <dbReference type="SAM" id="Phobius"/>
    </source>
</evidence>
<gene>
    <name evidence="7" type="ORF">SAMN05216287_2068</name>
</gene>
<reference evidence="8" key="1">
    <citation type="submission" date="2016-10" db="EMBL/GenBank/DDBJ databases">
        <authorList>
            <person name="Varghese N."/>
            <person name="Submissions S."/>
        </authorList>
    </citation>
    <scope>NUCLEOTIDE SEQUENCE [LARGE SCALE GENOMIC DNA]</scope>
    <source>
        <strain evidence="8">NRRL B-59562</strain>
    </source>
</reference>
<evidence type="ECO:0000256" key="5">
    <source>
        <dbReference type="ARBA" id="ARBA00023136"/>
    </source>
</evidence>
<organism evidence="7 8">
    <name type="scientific">Pseudomonas kuykendallii</name>
    <dbReference type="NCBI Taxonomy" id="1007099"/>
    <lineage>
        <taxon>Bacteria</taxon>
        <taxon>Pseudomonadati</taxon>
        <taxon>Pseudomonadota</taxon>
        <taxon>Gammaproteobacteria</taxon>
        <taxon>Pseudomonadales</taxon>
        <taxon>Pseudomonadaceae</taxon>
        <taxon>Pseudomonas</taxon>
    </lineage>
</organism>
<proteinExistence type="predicted"/>
<sequence>MWQSYLNGLLMCAGLILAIGAQNAFVLAQGLRREHHWPVALLCILCDALLICAGVFGLARLLVESQSLLAVARWGGAAFLLFYGSQALHRAVRPQALEQSAASTRRPLKAVLLATLAVTLLNPHVYLDTVLLIGSLGAQQPVPGAFAMGAASASLLWFCALAAGAAWLAPWLARPATWRVLDLAVAAMMFSIAAQLIFNPPQ</sequence>
<keyword evidence="3 6" id="KW-0812">Transmembrane</keyword>
<dbReference type="PANTHER" id="PTHR30086:SF20">
    <property type="entry name" value="ARGININE EXPORTER PROTEIN ARGO-RELATED"/>
    <property type="match status" value="1"/>
</dbReference>
<evidence type="ECO:0000256" key="3">
    <source>
        <dbReference type="ARBA" id="ARBA00022692"/>
    </source>
</evidence>
<dbReference type="Pfam" id="PF01810">
    <property type="entry name" value="LysE"/>
    <property type="match status" value="1"/>
</dbReference>
<comment type="subcellular location">
    <subcellularLocation>
        <location evidence="1">Cell membrane</location>
        <topology evidence="1">Multi-pass membrane protein</topology>
    </subcellularLocation>
</comment>